<feature type="region of interest" description="Disordered" evidence="1">
    <location>
        <begin position="1"/>
        <end position="65"/>
    </location>
</feature>
<feature type="region of interest" description="Disordered" evidence="1">
    <location>
        <begin position="249"/>
        <end position="273"/>
    </location>
</feature>
<proteinExistence type="predicted"/>
<dbReference type="AlphaFoldDB" id="A0A9Q1Q5K1"/>
<evidence type="ECO:0000256" key="1">
    <source>
        <dbReference type="SAM" id="MobiDB-lite"/>
    </source>
</evidence>
<feature type="compositionally biased region" description="Polar residues" evidence="1">
    <location>
        <begin position="609"/>
        <end position="620"/>
    </location>
</feature>
<feature type="compositionally biased region" description="Polar residues" evidence="1">
    <location>
        <begin position="249"/>
        <end position="261"/>
    </location>
</feature>
<comment type="caution">
    <text evidence="2">The sequence shown here is derived from an EMBL/GenBank/DDBJ whole genome shotgun (WGS) entry which is preliminary data.</text>
</comment>
<organism evidence="2 3">
    <name type="scientific">Carnegiea gigantea</name>
    <dbReference type="NCBI Taxonomy" id="171969"/>
    <lineage>
        <taxon>Eukaryota</taxon>
        <taxon>Viridiplantae</taxon>
        <taxon>Streptophyta</taxon>
        <taxon>Embryophyta</taxon>
        <taxon>Tracheophyta</taxon>
        <taxon>Spermatophyta</taxon>
        <taxon>Magnoliopsida</taxon>
        <taxon>eudicotyledons</taxon>
        <taxon>Gunneridae</taxon>
        <taxon>Pentapetalae</taxon>
        <taxon>Caryophyllales</taxon>
        <taxon>Cactineae</taxon>
        <taxon>Cactaceae</taxon>
        <taxon>Cactoideae</taxon>
        <taxon>Echinocereeae</taxon>
        <taxon>Carnegiea</taxon>
    </lineage>
</organism>
<protein>
    <submittedName>
        <fullName evidence="2">Uncharacterized protein</fullName>
    </submittedName>
</protein>
<gene>
    <name evidence="2" type="ORF">Cgig2_025725</name>
</gene>
<feature type="region of interest" description="Disordered" evidence="1">
    <location>
        <begin position="667"/>
        <end position="690"/>
    </location>
</feature>
<evidence type="ECO:0000313" key="3">
    <source>
        <dbReference type="Proteomes" id="UP001153076"/>
    </source>
</evidence>
<dbReference type="InterPro" id="IPR040305">
    <property type="entry name" value="At1g75730-like"/>
</dbReference>
<evidence type="ECO:0000313" key="2">
    <source>
        <dbReference type="EMBL" id="KAJ8429539.1"/>
    </source>
</evidence>
<keyword evidence="3" id="KW-1185">Reference proteome</keyword>
<dbReference type="OrthoDB" id="778649at2759"/>
<dbReference type="PANTHER" id="PTHR34792">
    <property type="entry name" value="OS02G0121500 PROTEIN"/>
    <property type="match status" value="1"/>
</dbReference>
<feature type="compositionally biased region" description="Polar residues" evidence="1">
    <location>
        <begin position="667"/>
        <end position="678"/>
    </location>
</feature>
<name>A0A9Q1Q5K1_9CARY</name>
<sequence length="690" mass="75449">MDKNREVRRCFNRPNKKQHYQHQLISGSGAEESSREKKLRRLSSVADMGSDGGAEDELGSSTASPRKFKFPRKIFGDSNTVDSASVPRKLRSAIRKRGCEPASAAWPGAKRLNNLVNGIEPLRKDVENCILAMLQNGYIDHSAKPAASVPISRDEEEVAETLFALAGMIPLSDLDTRNKTDCEPSESKALDLAEKPENSMPVSGGFSLLLSSVELILTAFPLNHLVPKEEQEITCYPASAEAAIVTPTANSSPTKSVQEESLTGPAPLSWPQLSGRRPMNLNLKVSVPPVNLLAIPPLLRTCDQRPLINSNVYCTSTEPSAQNGSSAIIFPSWLDTAACSSRLATCKDLSTEKLSCSVNGTRTSWKRCAAHVYISRLIRVLQISEGKGTWTLDASQLRPSQTLGGSHIMPDHSNIVRNRANGTLRDSNLLTSADRKTSDEDANTIPVTHQHHQEQQEGPSFSGYCGSKESFDFLSLSSGVTLAADNDVNRSGYNMESGVKCQMHYQHSVAQHSRPIPSSSPQNHFPSNSYRDRVAPVSVGMPCTPPQGNLHVPQYFGNPFAPGPMFNTTMSVQQPQRKQQQRQQIWTAQLAKQFGPGPLLSSQIANWQNGRKDTGPSTHTEALLPSSQPPREELRAKYLHISQQPQLIAISQSLGPTRANRQHIQLPSSREDSGNQLCPNGALPLQLTLQ</sequence>
<reference evidence="2" key="1">
    <citation type="submission" date="2022-04" db="EMBL/GenBank/DDBJ databases">
        <title>Carnegiea gigantea Genome sequencing and assembly v2.</title>
        <authorList>
            <person name="Copetti D."/>
            <person name="Sanderson M.J."/>
            <person name="Burquez A."/>
            <person name="Wojciechowski M.F."/>
        </authorList>
    </citation>
    <scope>NUCLEOTIDE SEQUENCE</scope>
    <source>
        <strain evidence="2">SGP5-SGP5p</strain>
        <tissue evidence="2">Aerial part</tissue>
    </source>
</reference>
<accession>A0A9Q1Q5K1</accession>
<dbReference type="EMBL" id="JAKOGI010000886">
    <property type="protein sequence ID" value="KAJ8429539.1"/>
    <property type="molecule type" value="Genomic_DNA"/>
</dbReference>
<dbReference type="PANTHER" id="PTHR34792:SF1">
    <property type="entry name" value="OS02G0121500 PROTEIN"/>
    <property type="match status" value="1"/>
</dbReference>
<feature type="compositionally biased region" description="Basic residues" evidence="1">
    <location>
        <begin position="10"/>
        <end position="20"/>
    </location>
</feature>
<dbReference type="Proteomes" id="UP001153076">
    <property type="component" value="Unassembled WGS sequence"/>
</dbReference>
<feature type="region of interest" description="Disordered" evidence="1">
    <location>
        <begin position="609"/>
        <end position="629"/>
    </location>
</feature>